<keyword evidence="3" id="KW-0804">Transcription</keyword>
<accession>A0ABV9XY56</accession>
<dbReference type="Pfam" id="PF01037">
    <property type="entry name" value="AsnC_trans_reg"/>
    <property type="match status" value="1"/>
</dbReference>
<dbReference type="PANTHER" id="PTHR30154">
    <property type="entry name" value="LEUCINE-RESPONSIVE REGULATORY PROTEIN"/>
    <property type="match status" value="1"/>
</dbReference>
<dbReference type="Gene3D" id="3.30.70.920">
    <property type="match status" value="1"/>
</dbReference>
<dbReference type="Proteomes" id="UP001595833">
    <property type="component" value="Unassembled WGS sequence"/>
</dbReference>
<protein>
    <submittedName>
        <fullName evidence="5">Lrp/AsnC family transcriptional regulator</fullName>
    </submittedName>
</protein>
<organism evidence="5 6">
    <name type="scientific">Saccharothrix xinjiangensis</name>
    <dbReference type="NCBI Taxonomy" id="204798"/>
    <lineage>
        <taxon>Bacteria</taxon>
        <taxon>Bacillati</taxon>
        <taxon>Actinomycetota</taxon>
        <taxon>Actinomycetes</taxon>
        <taxon>Pseudonocardiales</taxon>
        <taxon>Pseudonocardiaceae</taxon>
        <taxon>Saccharothrix</taxon>
    </lineage>
</organism>
<feature type="domain" description="HTH asnC-type" evidence="4">
    <location>
        <begin position="1"/>
        <end position="62"/>
    </location>
</feature>
<dbReference type="RefSeq" id="WP_344033780.1">
    <property type="nucleotide sequence ID" value="NZ_BAAAKE010000001.1"/>
</dbReference>
<dbReference type="EMBL" id="JBHSJB010000011">
    <property type="protein sequence ID" value="MFC5054913.1"/>
    <property type="molecule type" value="Genomic_DNA"/>
</dbReference>
<dbReference type="PROSITE" id="PS50956">
    <property type="entry name" value="HTH_ASNC_2"/>
    <property type="match status" value="1"/>
</dbReference>
<dbReference type="InterPro" id="IPR011008">
    <property type="entry name" value="Dimeric_a/b-barrel"/>
</dbReference>
<name>A0ABV9XY56_9PSEU</name>
<dbReference type="SUPFAM" id="SSF46785">
    <property type="entry name" value="Winged helix' DNA-binding domain"/>
    <property type="match status" value="1"/>
</dbReference>
<dbReference type="InterPro" id="IPR019888">
    <property type="entry name" value="Tscrpt_reg_AsnC-like"/>
</dbReference>
<sequence>MDELDSAIIRNLQLDARLTNRELARRLGVAPSTCLERVRALRGRGVVKGYHADVDLGALNRPVQAFVAARLRPMSRPVIDNFKAAIGGLPEVLAMFVVAGDDDFLIHVAVQDLEHLHAFLIDRLSERREVISFRSSVIYEALRNPVLTELPR</sequence>
<evidence type="ECO:0000256" key="1">
    <source>
        <dbReference type="ARBA" id="ARBA00023015"/>
    </source>
</evidence>
<dbReference type="InterPro" id="IPR000485">
    <property type="entry name" value="AsnC-type_HTH_dom"/>
</dbReference>
<dbReference type="SUPFAM" id="SSF54909">
    <property type="entry name" value="Dimeric alpha+beta barrel"/>
    <property type="match status" value="1"/>
</dbReference>
<dbReference type="InterPro" id="IPR036390">
    <property type="entry name" value="WH_DNA-bd_sf"/>
</dbReference>
<dbReference type="InterPro" id="IPR019887">
    <property type="entry name" value="Tscrpt_reg_AsnC/Lrp_C"/>
</dbReference>
<gene>
    <name evidence="5" type="ORF">ACFPFM_14240</name>
</gene>
<dbReference type="Gene3D" id="1.10.10.10">
    <property type="entry name" value="Winged helix-like DNA-binding domain superfamily/Winged helix DNA-binding domain"/>
    <property type="match status" value="1"/>
</dbReference>
<proteinExistence type="predicted"/>
<dbReference type="Pfam" id="PF13404">
    <property type="entry name" value="HTH_AsnC-type"/>
    <property type="match status" value="1"/>
</dbReference>
<keyword evidence="2" id="KW-0238">DNA-binding</keyword>
<evidence type="ECO:0000313" key="5">
    <source>
        <dbReference type="EMBL" id="MFC5054913.1"/>
    </source>
</evidence>
<evidence type="ECO:0000313" key="6">
    <source>
        <dbReference type="Proteomes" id="UP001595833"/>
    </source>
</evidence>
<reference evidence="6" key="1">
    <citation type="journal article" date="2019" name="Int. J. Syst. Evol. Microbiol.">
        <title>The Global Catalogue of Microorganisms (GCM) 10K type strain sequencing project: providing services to taxonomists for standard genome sequencing and annotation.</title>
        <authorList>
            <consortium name="The Broad Institute Genomics Platform"/>
            <consortium name="The Broad Institute Genome Sequencing Center for Infectious Disease"/>
            <person name="Wu L."/>
            <person name="Ma J."/>
        </authorList>
    </citation>
    <scope>NUCLEOTIDE SEQUENCE [LARGE SCALE GENOMIC DNA]</scope>
    <source>
        <strain evidence="6">KCTC 12848</strain>
    </source>
</reference>
<dbReference type="PRINTS" id="PR00033">
    <property type="entry name" value="HTHASNC"/>
</dbReference>
<evidence type="ECO:0000259" key="4">
    <source>
        <dbReference type="PROSITE" id="PS50956"/>
    </source>
</evidence>
<dbReference type="PANTHER" id="PTHR30154:SF54">
    <property type="entry name" value="POSSIBLE TRANSCRIPTIONAL REGULATORY PROTEIN (PROBABLY LRP_ASNC-FAMILY)"/>
    <property type="match status" value="1"/>
</dbReference>
<comment type="caution">
    <text evidence="5">The sequence shown here is derived from an EMBL/GenBank/DDBJ whole genome shotgun (WGS) entry which is preliminary data.</text>
</comment>
<keyword evidence="6" id="KW-1185">Reference proteome</keyword>
<keyword evidence="1" id="KW-0805">Transcription regulation</keyword>
<evidence type="ECO:0000256" key="3">
    <source>
        <dbReference type="ARBA" id="ARBA00023163"/>
    </source>
</evidence>
<evidence type="ECO:0000256" key="2">
    <source>
        <dbReference type="ARBA" id="ARBA00023125"/>
    </source>
</evidence>
<dbReference type="InterPro" id="IPR036388">
    <property type="entry name" value="WH-like_DNA-bd_sf"/>
</dbReference>
<dbReference type="SMART" id="SM00344">
    <property type="entry name" value="HTH_ASNC"/>
    <property type="match status" value="1"/>
</dbReference>